<feature type="domain" description="SpaA-like prealbumin fold" evidence="5">
    <location>
        <begin position="390"/>
        <end position="493"/>
    </location>
</feature>
<evidence type="ECO:0000256" key="1">
    <source>
        <dbReference type="SAM" id="MobiDB-lite"/>
    </source>
</evidence>
<feature type="region of interest" description="Disordered" evidence="1">
    <location>
        <begin position="61"/>
        <end position="82"/>
    </location>
</feature>
<feature type="domain" description="Gram-positive pilin subunit D1 N-terminal" evidence="4">
    <location>
        <begin position="48"/>
        <end position="189"/>
    </location>
</feature>
<feature type="signal peptide" evidence="3">
    <location>
        <begin position="1"/>
        <end position="25"/>
    </location>
</feature>
<keyword evidence="7" id="KW-1185">Reference proteome</keyword>
<evidence type="ECO:0000313" key="6">
    <source>
        <dbReference type="EMBL" id="MFD1441748.1"/>
    </source>
</evidence>
<evidence type="ECO:0000313" key="7">
    <source>
        <dbReference type="Proteomes" id="UP001597212"/>
    </source>
</evidence>
<feature type="chain" id="PRO_5045458164" evidence="3">
    <location>
        <begin position="26"/>
        <end position="537"/>
    </location>
</feature>
<dbReference type="Pfam" id="PF16555">
    <property type="entry name" value="GramPos_pilinD1"/>
    <property type="match status" value="1"/>
</dbReference>
<dbReference type="Gene3D" id="2.60.40.10">
    <property type="entry name" value="Immunoglobulins"/>
    <property type="match status" value="2"/>
</dbReference>
<keyword evidence="2" id="KW-1133">Transmembrane helix</keyword>
<evidence type="ECO:0000259" key="5">
    <source>
        <dbReference type="Pfam" id="PF17802"/>
    </source>
</evidence>
<feature type="compositionally biased region" description="Low complexity" evidence="1">
    <location>
        <begin position="366"/>
        <end position="385"/>
    </location>
</feature>
<evidence type="ECO:0000256" key="2">
    <source>
        <dbReference type="SAM" id="Phobius"/>
    </source>
</evidence>
<gene>
    <name evidence="6" type="ORF">ACFQ5K_10210</name>
</gene>
<feature type="region of interest" description="Disordered" evidence="1">
    <location>
        <begin position="231"/>
        <end position="253"/>
    </location>
</feature>
<name>A0ABW4D0V7_9LACO</name>
<dbReference type="InterPro" id="IPR032364">
    <property type="entry name" value="GramPos_pilinD1_N"/>
</dbReference>
<evidence type="ECO:0000259" key="4">
    <source>
        <dbReference type="Pfam" id="PF16555"/>
    </source>
</evidence>
<comment type="caution">
    <text evidence="6">The sequence shown here is derived from an EMBL/GenBank/DDBJ whole genome shotgun (WGS) entry which is preliminary data.</text>
</comment>
<dbReference type="InterPro" id="IPR041033">
    <property type="entry name" value="SpaA_PFL_dom_1"/>
</dbReference>
<dbReference type="NCBIfam" id="NF033902">
    <property type="entry name" value="iso_D2_wall_anc"/>
    <property type="match status" value="1"/>
</dbReference>
<protein>
    <submittedName>
        <fullName evidence="6">SpaH/EbpB family LPXTG-anchored major pilin</fullName>
    </submittedName>
</protein>
<feature type="transmembrane region" description="Helical" evidence="2">
    <location>
        <begin position="510"/>
        <end position="530"/>
    </location>
</feature>
<dbReference type="Proteomes" id="UP001597212">
    <property type="component" value="Unassembled WGS sequence"/>
</dbReference>
<feature type="region of interest" description="Disordered" evidence="1">
    <location>
        <begin position="365"/>
        <end position="385"/>
    </location>
</feature>
<dbReference type="RefSeq" id="WP_125754657.1">
    <property type="nucleotide sequence ID" value="NZ_JBHTOK010000074.1"/>
</dbReference>
<sequence>MKKGKIIRFVGVCGLALGALGAATAPVLTTNHVATVTATAIEDNTSDRAITIHKYGTDDATQVGQNGGTTLPGAPSDSTKNPPLAGISFKVEKITKAGTEKLNAADSSTYSVDASFSAKTVTTDSTGTAVADLGSGQAADGYYLVTEQASAAIAKASAPFIVHIPLNVKGAAGSDDSLEYNVNVYPKNQVASIKLNPTKTFPDGTMADSVKSGASVSWDLTIDRPVDIHGSGVVDDGTSTSTSDSGDGTTTTTTKKWTTYASELKMTDVLDDTKMSVGDNPISSVTITSTDEGGTEAKTALTADDYKVEKTTADGKTTVTVELTDSGIQKFAAAPDGSKLTATLDTTVKADSSAAIDNTFSTDYKGTATPNGETETTNTPGNPKPTVYFGNVDVMKTDDAGKALAKATFTLYPTEADAKAGTNPVTTEKGDPVTVTTDDSGKAEITGLEVDPTSKTKDYYLVETAAPVGYDVDPQVFKVTATQDSKVDATVKDHDNLIPNLPLTGSQGRILLYALTTGLIVIGATGVIVIKKRQRNA</sequence>
<dbReference type="Gene3D" id="2.60.40.740">
    <property type="match status" value="1"/>
</dbReference>
<dbReference type="InterPro" id="IPR048052">
    <property type="entry name" value="FM1-like"/>
</dbReference>
<keyword evidence="2" id="KW-0812">Transmembrane</keyword>
<reference evidence="7" key="1">
    <citation type="journal article" date="2019" name="Int. J. Syst. Evol. Microbiol.">
        <title>The Global Catalogue of Microorganisms (GCM) 10K type strain sequencing project: providing services to taxonomists for standard genome sequencing and annotation.</title>
        <authorList>
            <consortium name="The Broad Institute Genomics Platform"/>
            <consortium name="The Broad Institute Genome Sequencing Center for Infectious Disease"/>
            <person name="Wu L."/>
            <person name="Ma J."/>
        </authorList>
    </citation>
    <scope>NUCLEOTIDE SEQUENCE [LARGE SCALE GENOMIC DNA]</scope>
    <source>
        <strain evidence="7">CCM 8912</strain>
    </source>
</reference>
<dbReference type="Pfam" id="PF17802">
    <property type="entry name" value="SpaA"/>
    <property type="match status" value="1"/>
</dbReference>
<dbReference type="EMBL" id="JBHTOK010000074">
    <property type="protein sequence ID" value="MFD1441748.1"/>
    <property type="molecule type" value="Genomic_DNA"/>
</dbReference>
<evidence type="ECO:0000256" key="3">
    <source>
        <dbReference type="SAM" id="SignalP"/>
    </source>
</evidence>
<keyword evidence="2" id="KW-0472">Membrane</keyword>
<dbReference type="InterPro" id="IPR013783">
    <property type="entry name" value="Ig-like_fold"/>
</dbReference>
<proteinExistence type="predicted"/>
<organism evidence="6 7">
    <name type="scientific">Lacticaseibacillus hegangensis</name>
    <dbReference type="NCBI Taxonomy" id="2486010"/>
    <lineage>
        <taxon>Bacteria</taxon>
        <taxon>Bacillati</taxon>
        <taxon>Bacillota</taxon>
        <taxon>Bacilli</taxon>
        <taxon>Lactobacillales</taxon>
        <taxon>Lactobacillaceae</taxon>
        <taxon>Lacticaseibacillus</taxon>
    </lineage>
</organism>
<keyword evidence="3" id="KW-0732">Signal</keyword>
<accession>A0ABW4D0V7</accession>